<keyword evidence="2" id="KW-1185">Reference proteome</keyword>
<dbReference type="AlphaFoldDB" id="A0A0B2W040"/>
<organism evidence="1 2">
    <name type="scientific">Toxocara canis</name>
    <name type="common">Canine roundworm</name>
    <dbReference type="NCBI Taxonomy" id="6265"/>
    <lineage>
        <taxon>Eukaryota</taxon>
        <taxon>Metazoa</taxon>
        <taxon>Ecdysozoa</taxon>
        <taxon>Nematoda</taxon>
        <taxon>Chromadorea</taxon>
        <taxon>Rhabditida</taxon>
        <taxon>Spirurina</taxon>
        <taxon>Ascaridomorpha</taxon>
        <taxon>Ascaridoidea</taxon>
        <taxon>Toxocaridae</taxon>
        <taxon>Toxocara</taxon>
    </lineage>
</organism>
<name>A0A0B2W040_TOXCA</name>
<evidence type="ECO:0000313" key="1">
    <source>
        <dbReference type="EMBL" id="KHN89146.1"/>
    </source>
</evidence>
<gene>
    <name evidence="1" type="ORF">Tcan_10299</name>
</gene>
<dbReference type="Proteomes" id="UP000031036">
    <property type="component" value="Unassembled WGS sequence"/>
</dbReference>
<protein>
    <submittedName>
        <fullName evidence="1">Uncharacterized protein</fullName>
    </submittedName>
</protein>
<sequence>MLFTLIFVLQVVQALPIHSSSGNFSELLNSYDDELLLPILMNGSVENNYDDAGLLLSVNTTEHDDITLLQLDRVKRRVWCSCCCQLRTVYSCQQGCYYTLPMCCQRITYCARTCTMPQGHRCCYQRCCTPHTGYIIRQKRSLDLLRDKLIDTVSIR</sequence>
<accession>A0A0B2W040</accession>
<proteinExistence type="predicted"/>
<comment type="caution">
    <text evidence="1">The sequence shown here is derived from an EMBL/GenBank/DDBJ whole genome shotgun (WGS) entry which is preliminary data.</text>
</comment>
<evidence type="ECO:0000313" key="2">
    <source>
        <dbReference type="Proteomes" id="UP000031036"/>
    </source>
</evidence>
<reference evidence="1 2" key="1">
    <citation type="submission" date="2014-11" db="EMBL/GenBank/DDBJ databases">
        <title>Genetic blueprint of the zoonotic pathogen Toxocara canis.</title>
        <authorList>
            <person name="Zhu X.-Q."/>
            <person name="Korhonen P.K."/>
            <person name="Cai H."/>
            <person name="Young N.D."/>
            <person name="Nejsum P."/>
            <person name="von Samson-Himmelstjerna G."/>
            <person name="Boag P.R."/>
            <person name="Tan P."/>
            <person name="Li Q."/>
            <person name="Min J."/>
            <person name="Yang Y."/>
            <person name="Wang X."/>
            <person name="Fang X."/>
            <person name="Hall R.S."/>
            <person name="Hofmann A."/>
            <person name="Sternberg P.W."/>
            <person name="Jex A.R."/>
            <person name="Gasser R.B."/>
        </authorList>
    </citation>
    <scope>NUCLEOTIDE SEQUENCE [LARGE SCALE GENOMIC DNA]</scope>
    <source>
        <strain evidence="1">PN_DK_2014</strain>
    </source>
</reference>
<dbReference type="EMBL" id="JPKZ01000024">
    <property type="protein sequence ID" value="KHN89146.1"/>
    <property type="molecule type" value="Genomic_DNA"/>
</dbReference>